<keyword evidence="1" id="KW-0472">Membrane</keyword>
<dbReference type="EMBL" id="LYDR01000128">
    <property type="protein sequence ID" value="ODA29482.1"/>
    <property type="molecule type" value="Genomic_DNA"/>
</dbReference>
<proteinExistence type="predicted"/>
<evidence type="ECO:0000256" key="1">
    <source>
        <dbReference type="SAM" id="Phobius"/>
    </source>
</evidence>
<feature type="transmembrane region" description="Helical" evidence="1">
    <location>
        <begin position="61"/>
        <end position="78"/>
    </location>
</feature>
<feature type="transmembrane region" description="Helical" evidence="1">
    <location>
        <begin position="32"/>
        <end position="49"/>
    </location>
</feature>
<comment type="caution">
    <text evidence="2">The sequence shown here is derived from an EMBL/GenBank/DDBJ whole genome shotgun (WGS) entry which is preliminary data.</text>
</comment>
<accession>A0A1C3E8B8</accession>
<organism evidence="2 3">
    <name type="scientific">Planctopirus hydrillae</name>
    <dbReference type="NCBI Taxonomy" id="1841610"/>
    <lineage>
        <taxon>Bacteria</taxon>
        <taxon>Pseudomonadati</taxon>
        <taxon>Planctomycetota</taxon>
        <taxon>Planctomycetia</taxon>
        <taxon>Planctomycetales</taxon>
        <taxon>Planctomycetaceae</taxon>
        <taxon>Planctopirus</taxon>
    </lineage>
</organism>
<reference evidence="2 3" key="1">
    <citation type="submission" date="2016-05" db="EMBL/GenBank/DDBJ databases">
        <title>Genomic and physiological characterization of Planctopirus sp. isolated from fresh water lake.</title>
        <authorList>
            <person name="Subhash Y."/>
            <person name="Ramana C."/>
        </authorList>
    </citation>
    <scope>NUCLEOTIDE SEQUENCE [LARGE SCALE GENOMIC DNA]</scope>
    <source>
        <strain evidence="2 3">JC280</strain>
    </source>
</reference>
<evidence type="ECO:0000313" key="2">
    <source>
        <dbReference type="EMBL" id="ODA29482.1"/>
    </source>
</evidence>
<feature type="transmembrane region" description="Helical" evidence="1">
    <location>
        <begin position="7"/>
        <end position="26"/>
    </location>
</feature>
<name>A0A1C3E8B8_9PLAN</name>
<sequence>MEYSRPTILLAGIALSILVIATGIFLMLPRGATGALLVIWGAIAALMTWKRHMPIDWRPLFVAEACITLAGGAIFLFSSDWQALGTCPAIIYCDVMAKKGGAHRPAEGVSITIATDSHTPIEGLTDPHGAWAVVIDVPYVRQYRVIGDRVKIKTDGISVSAFSGGRRTDIDISNDKNVQVFLEMAPGKIPALIVVPIVLDHPQSVLQAPNKN</sequence>
<gene>
    <name evidence="2" type="ORF">A6X21_08505</name>
</gene>
<evidence type="ECO:0000313" key="3">
    <source>
        <dbReference type="Proteomes" id="UP000094828"/>
    </source>
</evidence>
<protein>
    <submittedName>
        <fullName evidence="2">Uncharacterized protein</fullName>
    </submittedName>
</protein>
<keyword evidence="1" id="KW-0812">Transmembrane</keyword>
<keyword evidence="3" id="KW-1185">Reference proteome</keyword>
<dbReference type="Proteomes" id="UP000094828">
    <property type="component" value="Unassembled WGS sequence"/>
</dbReference>
<dbReference type="AlphaFoldDB" id="A0A1C3E8B8"/>
<keyword evidence="1" id="KW-1133">Transmembrane helix</keyword>